<dbReference type="Gene3D" id="1.10.30.10">
    <property type="entry name" value="High mobility group box domain"/>
    <property type="match status" value="1"/>
</dbReference>
<dbReference type="Pfam" id="PF00505">
    <property type="entry name" value="HMG_box"/>
    <property type="match status" value="1"/>
</dbReference>
<dbReference type="PANTHER" id="PTHR46261:SF3">
    <property type="entry name" value="HMG PROTEIN"/>
    <property type="match status" value="1"/>
</dbReference>
<feature type="compositionally biased region" description="Acidic residues" evidence="5">
    <location>
        <begin position="116"/>
        <end position="129"/>
    </location>
</feature>
<comment type="caution">
    <text evidence="7">The sequence shown here is derived from an EMBL/GenBank/DDBJ whole genome shotgun (WGS) entry which is preliminary data.</text>
</comment>
<feature type="region of interest" description="Disordered" evidence="5">
    <location>
        <begin position="47"/>
        <end position="129"/>
    </location>
</feature>
<dbReference type="GO" id="GO:0005634">
    <property type="term" value="C:nucleus"/>
    <property type="evidence" value="ECO:0007669"/>
    <property type="project" value="UniProtKB-SubCell"/>
</dbReference>
<dbReference type="InterPro" id="IPR036910">
    <property type="entry name" value="HMG_box_dom_sf"/>
</dbReference>
<keyword evidence="2 4" id="KW-0238">DNA-binding</keyword>
<dbReference type="InterPro" id="IPR009071">
    <property type="entry name" value="HMG_box_dom"/>
</dbReference>
<dbReference type="EMBL" id="NCVQ01000003">
    <property type="protein sequence ID" value="PWZ36559.1"/>
    <property type="molecule type" value="Genomic_DNA"/>
</dbReference>
<evidence type="ECO:0000259" key="6">
    <source>
        <dbReference type="PROSITE" id="PS50118"/>
    </source>
</evidence>
<evidence type="ECO:0000256" key="2">
    <source>
        <dbReference type="ARBA" id="ARBA00023125"/>
    </source>
</evidence>
<name>A0A3L6FNV2_MAIZE</name>
<feature type="domain" description="HMG box" evidence="6">
    <location>
        <begin position="25"/>
        <end position="94"/>
    </location>
</feature>
<protein>
    <submittedName>
        <fullName evidence="7">High mobility group B protein 14</fullName>
    </submittedName>
</protein>
<dbReference type="PANTHER" id="PTHR46261">
    <property type="entry name" value="HIGH MOBILITY GROUP B PROTEIN 4-RELATED"/>
    <property type="match status" value="1"/>
</dbReference>
<evidence type="ECO:0000256" key="3">
    <source>
        <dbReference type="ARBA" id="ARBA00023242"/>
    </source>
</evidence>
<sequence>MRVVFCFFRRRFKATGAKRKKVGGAKRGLTPFFAFLAEFRPQYLEKHPELKGVKEVSKAAGEKWRSMSDEEKAKYGSSKKQDGKASKKENTSSKKAKADIREGDEAEGSNKSKSEVEDDEQDGNEDEDE</sequence>
<keyword evidence="3 4" id="KW-0539">Nucleus</keyword>
<dbReference type="Proteomes" id="UP000251960">
    <property type="component" value="Chromosome 2"/>
</dbReference>
<comment type="subcellular location">
    <subcellularLocation>
        <location evidence="1">Nucleus</location>
    </subcellularLocation>
</comment>
<dbReference type="InterPro" id="IPR031061">
    <property type="entry name" value="HMGB_plant"/>
</dbReference>
<reference evidence="7" key="1">
    <citation type="journal article" date="2018" name="Nat. Genet.">
        <title>Extensive intraspecific gene order and gene structural variations between Mo17 and other maize genomes.</title>
        <authorList>
            <person name="Sun S."/>
            <person name="Zhou Y."/>
            <person name="Chen J."/>
            <person name="Shi J."/>
            <person name="Zhao H."/>
            <person name="Zhao H."/>
            <person name="Song W."/>
            <person name="Zhang M."/>
            <person name="Cui Y."/>
            <person name="Dong X."/>
            <person name="Liu H."/>
            <person name="Ma X."/>
            <person name="Jiao Y."/>
            <person name="Wang B."/>
            <person name="Wei X."/>
            <person name="Stein J.C."/>
            <person name="Glaubitz J.C."/>
            <person name="Lu F."/>
            <person name="Yu G."/>
            <person name="Liang C."/>
            <person name="Fengler K."/>
            <person name="Li B."/>
            <person name="Rafalski A."/>
            <person name="Schnable P.S."/>
            <person name="Ware D.H."/>
            <person name="Buckler E.S."/>
            <person name="Lai J."/>
        </authorList>
    </citation>
    <scope>NUCLEOTIDE SEQUENCE [LARGE SCALE GENOMIC DNA]</scope>
    <source>
        <tissue evidence="7">Seedling</tissue>
    </source>
</reference>
<feature type="compositionally biased region" description="Basic and acidic residues" evidence="5">
    <location>
        <begin position="47"/>
        <end position="115"/>
    </location>
</feature>
<dbReference type="GO" id="GO:0003677">
    <property type="term" value="F:DNA binding"/>
    <property type="evidence" value="ECO:0007669"/>
    <property type="project" value="UniProtKB-UniRule"/>
</dbReference>
<dbReference type="SMART" id="SM00398">
    <property type="entry name" value="HMG"/>
    <property type="match status" value="1"/>
</dbReference>
<organism evidence="7">
    <name type="scientific">Zea mays</name>
    <name type="common">Maize</name>
    <dbReference type="NCBI Taxonomy" id="4577"/>
    <lineage>
        <taxon>Eukaryota</taxon>
        <taxon>Viridiplantae</taxon>
        <taxon>Streptophyta</taxon>
        <taxon>Embryophyta</taxon>
        <taxon>Tracheophyta</taxon>
        <taxon>Spermatophyta</taxon>
        <taxon>Magnoliopsida</taxon>
        <taxon>Liliopsida</taxon>
        <taxon>Poales</taxon>
        <taxon>Poaceae</taxon>
        <taxon>PACMAD clade</taxon>
        <taxon>Panicoideae</taxon>
        <taxon>Andropogonodae</taxon>
        <taxon>Andropogoneae</taxon>
        <taxon>Tripsacinae</taxon>
        <taxon>Zea</taxon>
    </lineage>
</organism>
<evidence type="ECO:0000313" key="7">
    <source>
        <dbReference type="EMBL" id="PWZ36559.1"/>
    </source>
</evidence>
<gene>
    <name evidence="7" type="primary">HMGB14_0</name>
    <name evidence="7" type="ORF">Zm00014a_019358</name>
</gene>
<dbReference type="ExpressionAtlas" id="A0A3L6FNV2">
    <property type="expression patterns" value="baseline and differential"/>
</dbReference>
<evidence type="ECO:0000256" key="1">
    <source>
        <dbReference type="ARBA" id="ARBA00004123"/>
    </source>
</evidence>
<proteinExistence type="predicted"/>
<evidence type="ECO:0000256" key="5">
    <source>
        <dbReference type="SAM" id="MobiDB-lite"/>
    </source>
</evidence>
<feature type="DNA-binding region" description="HMG box" evidence="4">
    <location>
        <begin position="25"/>
        <end position="94"/>
    </location>
</feature>
<dbReference type="SUPFAM" id="SSF47095">
    <property type="entry name" value="HMG-box"/>
    <property type="match status" value="1"/>
</dbReference>
<dbReference type="AlphaFoldDB" id="A0A3L6FNV2"/>
<accession>A0A3L6FNV2</accession>
<evidence type="ECO:0000256" key="4">
    <source>
        <dbReference type="PROSITE-ProRule" id="PRU00267"/>
    </source>
</evidence>
<dbReference type="PROSITE" id="PS50118">
    <property type="entry name" value="HMG_BOX_2"/>
    <property type="match status" value="1"/>
</dbReference>